<accession>A0A6I6K0K2</accession>
<feature type="domain" description="HYR" evidence="2">
    <location>
        <begin position="4198"/>
        <end position="4283"/>
    </location>
</feature>
<reference evidence="3 4" key="1">
    <citation type="submission" date="2019-11" db="EMBL/GenBank/DDBJ databases">
        <authorList>
            <person name="Zheng R.K."/>
            <person name="Sun C.M."/>
        </authorList>
    </citation>
    <scope>NUCLEOTIDE SEQUENCE [LARGE SCALE GENOMIC DNA]</scope>
    <source>
        <strain evidence="3 4">WC007</strain>
    </source>
</reference>
<dbReference type="InterPro" id="IPR045828">
    <property type="entry name" value="PKD_Bacteroidetes"/>
</dbReference>
<dbReference type="InterPro" id="IPR028974">
    <property type="entry name" value="TSP_type-3_rpt"/>
</dbReference>
<organism evidence="3 4">
    <name type="scientific">Maribellus comscasis</name>
    <dbReference type="NCBI Taxonomy" id="2681766"/>
    <lineage>
        <taxon>Bacteria</taxon>
        <taxon>Pseudomonadati</taxon>
        <taxon>Bacteroidota</taxon>
        <taxon>Bacteroidia</taxon>
        <taxon>Marinilabiliales</taxon>
        <taxon>Prolixibacteraceae</taxon>
        <taxon>Maribellus</taxon>
    </lineage>
</organism>
<dbReference type="InterPro" id="IPR029865">
    <property type="entry name" value="KIAA0319-like"/>
</dbReference>
<dbReference type="SMART" id="SM00089">
    <property type="entry name" value="PKD"/>
    <property type="match status" value="33"/>
</dbReference>
<protein>
    <recommendedName>
        <fullName evidence="2">HYR domain-containing protein</fullName>
    </recommendedName>
</protein>
<evidence type="ECO:0000313" key="4">
    <source>
        <dbReference type="Proteomes" id="UP000428260"/>
    </source>
</evidence>
<proteinExistence type="predicted"/>
<dbReference type="Pfam" id="PF19406">
    <property type="entry name" value="PKD_5"/>
    <property type="match status" value="1"/>
</dbReference>
<dbReference type="PROSITE" id="PS50825">
    <property type="entry name" value="HYR"/>
    <property type="match status" value="1"/>
</dbReference>
<dbReference type="PANTHER" id="PTHR46182">
    <property type="entry name" value="FI19480P1"/>
    <property type="match status" value="1"/>
</dbReference>
<dbReference type="Pfam" id="PF17963">
    <property type="entry name" value="Big_9"/>
    <property type="match status" value="2"/>
</dbReference>
<dbReference type="GO" id="GO:0031410">
    <property type="term" value="C:cytoplasmic vesicle"/>
    <property type="evidence" value="ECO:0007669"/>
    <property type="project" value="TreeGrafter"/>
</dbReference>
<dbReference type="Gene3D" id="2.60.40.10">
    <property type="entry name" value="Immunoglobulins"/>
    <property type="match status" value="36"/>
</dbReference>
<evidence type="ECO:0000256" key="1">
    <source>
        <dbReference type="ARBA" id="ARBA00022737"/>
    </source>
</evidence>
<dbReference type="KEGG" id="mcos:GM418_20370"/>
<dbReference type="InterPro" id="IPR013783">
    <property type="entry name" value="Ig-like_fold"/>
</dbReference>
<dbReference type="GO" id="GO:0005509">
    <property type="term" value="F:calcium ion binding"/>
    <property type="evidence" value="ECO:0007669"/>
    <property type="project" value="InterPro"/>
</dbReference>
<evidence type="ECO:0000259" key="2">
    <source>
        <dbReference type="PROSITE" id="PS50825"/>
    </source>
</evidence>
<dbReference type="RefSeq" id="WP_158869081.1">
    <property type="nucleotide sequence ID" value="NZ_CP046401.1"/>
</dbReference>
<dbReference type="SUPFAM" id="SSF49299">
    <property type="entry name" value="PKD domain"/>
    <property type="match status" value="16"/>
</dbReference>
<dbReference type="EMBL" id="CP046401">
    <property type="protein sequence ID" value="QGY45942.1"/>
    <property type="molecule type" value="Genomic_DNA"/>
</dbReference>
<evidence type="ECO:0000313" key="3">
    <source>
        <dbReference type="EMBL" id="QGY45942.1"/>
    </source>
</evidence>
<dbReference type="Pfam" id="PF13585">
    <property type="entry name" value="CHU_C"/>
    <property type="match status" value="1"/>
</dbReference>
<dbReference type="InterPro" id="IPR022409">
    <property type="entry name" value="PKD/Chitinase_dom"/>
</dbReference>
<gene>
    <name evidence="3" type="ORF">GM418_20370</name>
</gene>
<sequence length="4782" mass="495928">MTNLQHLLCNIQNQILHTSHLKNNISEKINAGAIFLVISVLYSSFALADGSANLYPDGINGKRAYLLSRSSTTPQLFNMYPSQGMMWVYVNNGETIYTGSSMQGKNYGFGSATGQIKLTSPSGNVYSSGNSSTVGLIANREEELNGPNRNGETDGYTPFTKVADEAGIWKVEFISMGDGTTISDGYTFDADANWTQDVRSGSSAMIAAWDVSVGSASDASSLIPGRVYSNIFNGTLPNTSSNFSDNYGGFFGKFYVVTNNGYTYMVDNNGQIGASFGFFANNKGIQNTDGDQITSTIPYSYKNGTRAYKSKDFGSVSETTQTYVYDPREPDNGSNDITHKIFYAKPALDLPTSANIYLDGATATTWLKGSATQPEISNISITGSENSGKVLVGPDGADITYTSNANGSCIIYIDVDNNGSFDDAEDLSLSDNSEVGSNTVHWDGKNGLGNSITEPTTISVRAKIAVGEVHFPFTDVEINPKGIIIELTGGFDNNFAVLSNRDSVYWNDNGTSSSGTSSSPISTGTNEGISSNLNGHKWGTFSSAGFTDFGNNKLLDTWTYIKSDFVMATAQVDVLDLAVNSITPNQNFGCIGDSVTYTIKVENIATSITTADADDASFSFSAPSGFTITSYTFSVSAGTASQSNVSYSGNSFTSNLDITNGSTIVYTISGMLSSPLTGASTIAPTASIMRPADVIDIDATSDEVGAPTDPLEECDGGTSGSGCNNIKTADNITITTPVIENFETSICNGDNFLVSPADSVNAYFPVGTTFSWNVPVVTGGITGGTEGTDAINISGTLFNPTSSIQTAIYSITPTSPDGCDGDQFTVTVTVNPIPDPYISGSSDVCLNSLITYSNDSVAGNTYLWQVTGGTITGVTTNASVEISWESLGTGTIYVTETNSGTGCIGTDTLEVDISEIVIDVSNPPSDITECADTMLDGVWGKYIDWSSPDFNLGCVGSGDANFMMEFNLPESKWDCWIYDGVQRIGPSTAQLYQSVSSYGSKDTCSITGPLAFIEPSIDVHMDIYAPTGENFTWELILVDSTEHSIGSINITGDGTTKPYTINIPSSVSKGAYKFKYKFIKAKSTKILDSEVDNIYFDGILIDNGCSNEIDFSVIGPKPGFFPVTSDSTLTYKAIYRPNDTDSIVETYSFTVTVNPLPEVSVGDETVCAGTKATFETINLGSNYTYQWHLNEVAISGATEYNYTTDSTVTGMNNNLYKVVVTNTTTGCQNEDSGTLTVEECCAIEVTANSNSPICEENELSLSASTTGEKGGVSFSWTGPNSFISSTQNPTVSSPETGWYYVTATDDGVSGCYDVDSVYVTVNALPTADAGDDVTIDCNNTDTQLNASGGVSYSWEPATGLSAANIANPVAEPLVTTTYTVTVTAANGCTDTDQVTVNVDKDAPTANAGDDVTIDCNNTDTQLNASGGVSYSWEPATGLSAANIANPVAEPLVTTTYTVTVTAANGCTDTDQVTVNVDKDAPTADAGDDVTIDCNNTDTQLNASGGVSYSWEPAEGLSAANIANPVAEPLVTTTYTVTVTAANGCTDTDQVTVNVDKDAPTANAGDDVTIDCNNTDTQLNASGGVSYSWEPAEGLSAANIANPVAEPLVTTTYTVTVTAANGCTDTDQVTVNVDKDAPTANAGDDVTIDCNNTDTQLNASGGVSYSWEPAEGLSAANIANPVAEPLVTTTYTVTVTAANGCTDTDQVTVNVDKDAPTANAGDDVTIDCNNTDTQLNASGGVSYSWEPATGLSAANIANPVAEPLVTTTYTVTVTAANGCTDTDQVTVNVDKDAPTADAGDDVTIDCNNTDTQLNASGGVSYSWEPATGLSAANIANPVAEPLVTTTYTVTVTAANGCTDTDQVTVNVDKDAPTANAGDDVTIDCNNTDTQLNASGGVSYSWEPAEGLSAANIANPVAEPLVTTTYTVTVTAANGCTDTDQVTVNVDKDAPTANAGDDVTIDCNNTDTQLNASGGVSYSWEPAEGLSAANIANPVAEPLVTTTYTVTVTAANGCTDTDQVTVNVDKDAPTANAGDDVTIDCNNTDTQLNASGGVSYSWEPATGLSAANIANPVAEPLVTTTYTVTVTAANGCTDTDQVTVNVDKDAPTANAGDDVTIDCNNTDTQLNASGGVSYSWEPATGLSAANIANPVAEPLVTTTYTVTVTAANGCTDTDQVTVNVDKDAPTADAGDDVTIDCNNTDTQLNASGGVSYSWEPATGLSAANIANPVAEPLVTTTYTVTVTAANGCTDTDQVTVNVDKDAPTANAGDDVTIDCNNTDTQLNASGGVSYSWEPATGLSAANIANPVAEPLVTTTYTVTVTAANGCTDTDQVTVNVDKDAPTANAGDDVTIDCNNTDTQLNASGGVSYSWEPATGLSAANIANPVAEPLVTTTYTVTVTAANGCTDTDQVTVNVDKDAPTANAGDDVTIDCNNTDTQLNASGGVSYSWEPATGLSAANIANPVAEPLVTTTYTVTVTAANGCTDTDQVTVNVDKDAPTADAGDDVTIDCNNTDTQLNASGGVSYSWEPATGLSAANIANPVAEPLVTTTYTVTVTAANGCTDTDQVTVNVDKDAPTADAGDDVTIDCNNTDTQLNASGGVSYSWEPAEGLSAANIANPVAEPLVTTTYTVTVTAANGCTDTDQVTVNVDKDAPTADAGDDVTIDCNNTDTQLNASGGVSYSWEPAEGLSAANIANPVAEPLVTTTYTVTVTAANGCTDTDQVTVNVDKDAPTANAGDDVTIDCNNTDTQLNASGGVSYSWEPAEGLSAANIANPVAEPLVTTTYTVTVTAANGCTDTDQVTVNVDKDAPTANAGDDVTIDCNNTDTQLNASGGVSYSWEPAEGLSAANIANPVAEPLVTTTYTVTVTAANGCTDTDQVTVNVDKDAPTANAGDDVTIDCNNTDTQLNASGGVSYSWEPAEGLSAANIANPVAEPLVTTTYTVTVTAANGCTDTDQVTVNVDKDAPTANAGDDVTIDCNNTDTQLNASGGVSYSWEPAEGLSAANIANPVAEPLVTTTYTVTVTAANGCTDTDQVTVNVDKDAPTANAGDDVTIDCNNTDTQLNASGGVSYSWEPATGLSAANIANPVAEPLVTTTYTVTVTAANGCTDTDQVTVNVDKDAPTADAGDDVTIDCNNTDTQLNASGGVSYSWEPATGLSAANIANPVAEPLVTTTYTVTVTAANGCTDTDQVTVNVDKDAPTADAGDDVTIDCNNTDTQLNASGGVSYSWEPATGLSAANIANPVAEPLVTTTYTVTVTAANGCTDTDQVTVNVDKDAPTADAGDDVTIDCNNTDTQLNASGGVSYSWEPATGLSAANIANPVAEPLVTTTYTVTVTAANGCTDTDQVTVNVDKDAPTANAGDDVTIDCNNTDTQLNASGGVSYSWEPATGLSAANIANPVAEPLVTTTYTVTVTAANGCTDTDQVTVNVDKDAPTADAGDDATIDCNNTDTQLNASGGVSYSWEPAEGLSAANIANPVAEPLVTTTYTVTVTAANGCTDTDQVTVNVDKDAPTANAGDDVTIDCNNTDTQLNASGGVSYSWEPATGLSAANIANPVAEPLVTTTYTVTVTAANGCTDTDQVTVNVDKDAPTANAGDDATIDCNNTDTQLNASGGVSYSWEPAEGLSAANIANPVAEPLVTTTYTVTVTAANGCTDTDQVTVNVDKDTPTANAGDDVTIDCNNTDTQLNASGGVSYSWEPATGLSAANIANPVAEPLVTTTYTVTVTAANGCTDTDQVTVNVDKDAPTANAGDDVTIDCNNTDTQLNASGGVSYSWEPAEGLSAANIANPVAEPLVTTTYTVTVTAANGCTDTDQVTVNVDKDAPTANAGDDVTIDCNNTDTQLNASGGVSYSWEPAEGLSAANIANPVAEPLVTTTYTVTVTAANGCTDTDQVTVNVDKDAPTANIKGTTEICSGDQSILDASSSTVQGTPSYVWEKDGITLPNEIGDTLIVRESGEYVLEITDSNGCTDTDTLVIKVNIVPSIDPIDDVEGCDLYELPQLPEGFAYYAQSMGIEPVSGTITEDSTIFVYAATGTDGMCWTEDTFNVVINVTPELGSFDDIQACDSYTLPELAIGNYFTASIGQGTQFNAGDILTEDVIIYVYAANGTDDMCWDEESFSITIVESPEIVASEVSPAECGIPNSGSASVRVLSGGSGNYSYSWDNGNTSQTATNLSAGRHFIVITDLETGCTDIADVQITENDTEAPTIICPEDIDTIITSETCEIELTIPVPEVEENCSIATVINNFNDSTNASGVYPAGTTIVQWIATDASGNADTCEQIIVVKSAPVANDDFVDVPEGTSQTIEPLANDVDCDNNIDATTLTIIAGPSHGTVSEIDLENGTFVYTPEVDFSGTDTLQYSICDADNLCDEALIIINVTTVNVPPVAIDDTLLVGNCGGEVTFNVALNDYDPDGDELTVPEIISSVENGALVQNEDGTFTYTPEDGFIGTVQFTYEICDSENTEVALCDQALVTIDIMLDTDCDQVPDEIDIDDDNDGILDIDETFTADTDGDGIPNYLDIDSDNDGIIDNIEGQAEGTYRAPVWSDSDGDGWDDQYDPDSGGTYFERADTDNDGDPDFIDTDADADGIDDYIEGFDMEDENGVIDSIPEIFAAGTDTDLDGLDDNYDNIDGWGVYNNPIGGNAPLPDHDGDGVRAWRDADDKPEGGEDDSALGCELIVPNGFSPNNDGVNDFFKVVFECAEGEQAFGEIYPDAKLYIYNRWGNLLYEQEHYGNINMLGNTDAWWDGYSENTLTVGNSKVPSGTYVFILVLEGNDVRKGTVFVNY</sequence>
<dbReference type="InterPro" id="IPR035986">
    <property type="entry name" value="PKD_dom_sf"/>
</dbReference>
<keyword evidence="4" id="KW-1185">Reference proteome</keyword>
<dbReference type="InterPro" id="IPR003410">
    <property type="entry name" value="HYR_dom"/>
</dbReference>
<dbReference type="PANTHER" id="PTHR46182:SF2">
    <property type="entry name" value="FI19480P1"/>
    <property type="match status" value="1"/>
</dbReference>
<keyword evidence="1" id="KW-0677">Repeat</keyword>
<name>A0A6I6K0K2_9BACT</name>
<dbReference type="Proteomes" id="UP000428260">
    <property type="component" value="Chromosome"/>
</dbReference>
<dbReference type="SUPFAM" id="SSF103647">
    <property type="entry name" value="TSP type-3 repeat"/>
    <property type="match status" value="1"/>
</dbReference>
<dbReference type="GO" id="GO:0016020">
    <property type="term" value="C:membrane"/>
    <property type="evidence" value="ECO:0007669"/>
    <property type="project" value="TreeGrafter"/>
</dbReference>